<dbReference type="PANTHER" id="PTHR43540">
    <property type="entry name" value="PEROXYUREIDOACRYLATE/UREIDOACRYLATE AMIDOHYDROLASE-RELATED"/>
    <property type="match status" value="1"/>
</dbReference>
<dbReference type="InterPro" id="IPR000868">
    <property type="entry name" value="Isochorismatase-like_dom"/>
</dbReference>
<dbReference type="AlphaFoldDB" id="D4B315"/>
<dbReference type="SUPFAM" id="SSF53659">
    <property type="entry name" value="Isocitrate/Isopropylmalate dehydrogenase-like"/>
    <property type="match status" value="1"/>
</dbReference>
<comment type="similarity">
    <text evidence="1">Belongs to the isochorismatase family.</text>
</comment>
<organism evidence="5 6">
    <name type="scientific">Arthroderma benhamiae (strain ATCC MYA-4681 / CBS 112371)</name>
    <name type="common">Trichophyton mentagrophytes</name>
    <dbReference type="NCBI Taxonomy" id="663331"/>
    <lineage>
        <taxon>Eukaryota</taxon>
        <taxon>Fungi</taxon>
        <taxon>Dikarya</taxon>
        <taxon>Ascomycota</taxon>
        <taxon>Pezizomycotina</taxon>
        <taxon>Eurotiomycetes</taxon>
        <taxon>Eurotiomycetidae</taxon>
        <taxon>Onygenales</taxon>
        <taxon>Arthrodermataceae</taxon>
        <taxon>Trichophyton</taxon>
    </lineage>
</organism>
<dbReference type="Pfam" id="PF00180">
    <property type="entry name" value="Iso_dh"/>
    <property type="match status" value="1"/>
</dbReference>
<evidence type="ECO:0000256" key="3">
    <source>
        <dbReference type="ARBA" id="ARBA00022801"/>
    </source>
</evidence>
<dbReference type="PANTHER" id="PTHR43540:SF1">
    <property type="entry name" value="ISOCHORISMATASE HYDROLASE"/>
    <property type="match status" value="1"/>
</dbReference>
<dbReference type="KEGG" id="abe:ARB_02849"/>
<proteinExistence type="inferred from homology"/>
<comment type="caution">
    <text evidence="5">The sequence shown here is derived from an EMBL/GenBank/DDBJ whole genome shotgun (WGS) entry which is preliminary data.</text>
</comment>
<dbReference type="Gene3D" id="3.40.50.850">
    <property type="entry name" value="Isochorismatase-like"/>
    <property type="match status" value="1"/>
</dbReference>
<evidence type="ECO:0000313" key="5">
    <source>
        <dbReference type="EMBL" id="EFE30311.1"/>
    </source>
</evidence>
<evidence type="ECO:0000313" key="6">
    <source>
        <dbReference type="Proteomes" id="UP000008866"/>
    </source>
</evidence>
<dbReference type="InterPro" id="IPR036380">
    <property type="entry name" value="Isochorismatase-like_sf"/>
</dbReference>
<comment type="similarity">
    <text evidence="2">Belongs to the isocitrate and isopropylmalate dehydrogenases family.</text>
</comment>
<evidence type="ECO:0000259" key="4">
    <source>
        <dbReference type="SMART" id="SM01329"/>
    </source>
</evidence>
<dbReference type="Proteomes" id="UP000008866">
    <property type="component" value="Unassembled WGS sequence"/>
</dbReference>
<dbReference type="OMA" id="FQRGLWT"/>
<evidence type="ECO:0000256" key="2">
    <source>
        <dbReference type="ARBA" id="ARBA00007769"/>
    </source>
</evidence>
<dbReference type="HOGENOM" id="CLU_034665_0_0_1"/>
<dbReference type="CDD" id="cd00431">
    <property type="entry name" value="cysteine_hydrolases"/>
    <property type="match status" value="1"/>
</dbReference>
<dbReference type="Pfam" id="PF00857">
    <property type="entry name" value="Isochorismatase"/>
    <property type="match status" value="1"/>
</dbReference>
<sequence length="657" mass="73624">MSKRETIHRSIKEEKLAWRNRQKEARLKTKDKPHLEDTGLLLVSTYGDKSQPRGLVTQGNSSRQKPPPSFILINLSAKMHGTDALRVGVAIGHGTGPELAVVFENVLRELASRYSLRIEFVRSDRIYHSYNSLPLSDEGQNAILDICDETVNDITHYQQFCEREASRGLKVIFRTAISAQSLYAVRQQLEAVKVECFDRGTSSLLVIRDQAQGFYTGTNKLESDQKSVSRVCEFRKEVFQHIIAFSLERAREKWGDDLGEIKTVFLVYKFHLFDGLLLSWAKELTEEFGIKVEFIQPDTMNRNMIAFGVNRCLMVAGNEYADIMQTIFLERFNMRVQETSCSENVYLKPVLNRLSEYQTTHGSADDITGKGIVNPSATIRAAAAILERFGGCTGIDAEVDETLNILQQNKSVTPDQGGNLTTNAFVDLFLQTLPSPSVGTPTGSEFSQSSSLADDPADICPAPDFAAAFMKKATAVVVVDFQNDFISLGNPETVSCITDALVRVLAFSRSHAQEIVFIQHLGDQRYQNASWRHRNRVQSRKELCVEGTRGADLSPALSPARGEHIFTKKAQFDAFQSPEFEKYISEKGIEHIILMGLYADICIDATAKAAFQRGLWTTVVQDCTTALHLKDEDILGYMQKVYGTRVVESEKLLRMHA</sequence>
<feature type="domain" description="Isopropylmalate dehydrogenase-like" evidence="4">
    <location>
        <begin position="86"/>
        <end position="429"/>
    </location>
</feature>
<protein>
    <submittedName>
        <fullName evidence="5">Isochorismatase family hydrolase, putative</fullName>
    </submittedName>
</protein>
<dbReference type="SUPFAM" id="SSF52499">
    <property type="entry name" value="Isochorismatase-like hydrolases"/>
    <property type="match status" value="1"/>
</dbReference>
<keyword evidence="3 5" id="KW-0378">Hydrolase</keyword>
<keyword evidence="6" id="KW-1185">Reference proteome</keyword>
<evidence type="ECO:0000256" key="1">
    <source>
        <dbReference type="ARBA" id="ARBA00006336"/>
    </source>
</evidence>
<reference evidence="6" key="1">
    <citation type="journal article" date="2011" name="Genome Biol.">
        <title>Comparative and functional genomics provide insights into the pathogenicity of dermatophytic fungi.</title>
        <authorList>
            <person name="Burmester A."/>
            <person name="Shelest E."/>
            <person name="Gloeckner G."/>
            <person name="Heddergott C."/>
            <person name="Schindler S."/>
            <person name="Staib P."/>
            <person name="Heidel A."/>
            <person name="Felder M."/>
            <person name="Petzold A."/>
            <person name="Szafranski K."/>
            <person name="Feuermann M."/>
            <person name="Pedruzzi I."/>
            <person name="Priebe S."/>
            <person name="Groth M."/>
            <person name="Winkler R."/>
            <person name="Li W."/>
            <person name="Kniemeyer O."/>
            <person name="Schroeckh V."/>
            <person name="Hertweck C."/>
            <person name="Hube B."/>
            <person name="White T.C."/>
            <person name="Platzer M."/>
            <person name="Guthke R."/>
            <person name="Heitman J."/>
            <person name="Woestemeyer J."/>
            <person name="Zipfel P.F."/>
            <person name="Monod M."/>
            <person name="Brakhage A.A."/>
        </authorList>
    </citation>
    <scope>NUCLEOTIDE SEQUENCE [LARGE SCALE GENOMIC DNA]</scope>
    <source>
        <strain evidence="6">ATCC MYA-4681 / CBS 112371</strain>
    </source>
</reference>
<dbReference type="SMART" id="SM01329">
    <property type="entry name" value="Iso_dh"/>
    <property type="match status" value="1"/>
</dbReference>
<gene>
    <name evidence="5" type="ORF">ARB_02849</name>
</gene>
<accession>D4B315</accession>
<dbReference type="GeneID" id="9525068"/>
<dbReference type="EMBL" id="ABSU01000031">
    <property type="protein sequence ID" value="EFE30311.1"/>
    <property type="molecule type" value="Genomic_DNA"/>
</dbReference>
<dbReference type="Gene3D" id="3.40.718.10">
    <property type="entry name" value="Isopropylmalate Dehydrogenase"/>
    <property type="match status" value="1"/>
</dbReference>
<dbReference type="RefSeq" id="XP_003010951.1">
    <property type="nucleotide sequence ID" value="XM_003010905.1"/>
</dbReference>
<dbReference type="STRING" id="663331.D4B315"/>
<name>D4B315_ARTBC</name>
<dbReference type="eggNOG" id="KOG0785">
    <property type="taxonomic scope" value="Eukaryota"/>
</dbReference>
<dbReference type="InterPro" id="IPR050272">
    <property type="entry name" value="Isochorismatase-like_hydrls"/>
</dbReference>
<dbReference type="InterPro" id="IPR024084">
    <property type="entry name" value="IsoPropMal-DH-like_dom"/>
</dbReference>
<dbReference type="GO" id="GO:0016787">
    <property type="term" value="F:hydrolase activity"/>
    <property type="evidence" value="ECO:0007669"/>
    <property type="project" value="UniProtKB-KW"/>
</dbReference>